<proteinExistence type="predicted"/>
<sequence>MAAFARNRETTYAVWFAAIANRAVPSATTLWSIPDFGGGGPVTRCGLNVPDGAAEARTGGQWPVRSPMLLISALDLESPE</sequence>
<evidence type="ECO:0000313" key="2">
    <source>
        <dbReference type="Proteomes" id="UP001501442"/>
    </source>
</evidence>
<keyword evidence="2" id="KW-1185">Reference proteome</keyword>
<dbReference type="Proteomes" id="UP001501442">
    <property type="component" value="Unassembled WGS sequence"/>
</dbReference>
<reference evidence="2" key="1">
    <citation type="journal article" date="2019" name="Int. J. Syst. Evol. Microbiol.">
        <title>The Global Catalogue of Microorganisms (GCM) 10K type strain sequencing project: providing services to taxonomists for standard genome sequencing and annotation.</title>
        <authorList>
            <consortium name="The Broad Institute Genomics Platform"/>
            <consortium name="The Broad Institute Genome Sequencing Center for Infectious Disease"/>
            <person name="Wu L."/>
            <person name="Ma J."/>
        </authorList>
    </citation>
    <scope>NUCLEOTIDE SEQUENCE [LARGE SCALE GENOMIC DNA]</scope>
    <source>
        <strain evidence="2">JCM 17939</strain>
    </source>
</reference>
<organism evidence="1 2">
    <name type="scientific">Actinoallomurus vinaceus</name>
    <dbReference type="NCBI Taxonomy" id="1080074"/>
    <lineage>
        <taxon>Bacteria</taxon>
        <taxon>Bacillati</taxon>
        <taxon>Actinomycetota</taxon>
        <taxon>Actinomycetes</taxon>
        <taxon>Streptosporangiales</taxon>
        <taxon>Thermomonosporaceae</taxon>
        <taxon>Actinoallomurus</taxon>
    </lineage>
</organism>
<protein>
    <submittedName>
        <fullName evidence="1">Uncharacterized protein</fullName>
    </submittedName>
</protein>
<evidence type="ECO:0000313" key="1">
    <source>
        <dbReference type="EMBL" id="GAA4630102.1"/>
    </source>
</evidence>
<name>A0ABP8UH12_9ACTN</name>
<accession>A0ABP8UH12</accession>
<dbReference type="EMBL" id="BAABHK010000008">
    <property type="protein sequence ID" value="GAA4630102.1"/>
    <property type="molecule type" value="Genomic_DNA"/>
</dbReference>
<comment type="caution">
    <text evidence="1">The sequence shown here is derived from an EMBL/GenBank/DDBJ whole genome shotgun (WGS) entry which is preliminary data.</text>
</comment>
<gene>
    <name evidence="1" type="ORF">GCM10023196_054070</name>
</gene>